<dbReference type="Gene3D" id="3.20.20.370">
    <property type="entry name" value="Glycoside hydrolase/deacetylase"/>
    <property type="match status" value="1"/>
</dbReference>
<dbReference type="InterPro" id="IPR050248">
    <property type="entry name" value="Polysacc_deacetylase_ArnD"/>
</dbReference>
<dbReference type="RefSeq" id="WP_229533966.1">
    <property type="nucleotide sequence ID" value="NZ_JAJHJB010000003.1"/>
</dbReference>
<dbReference type="SUPFAM" id="SSF88713">
    <property type="entry name" value="Glycoside hydrolase/deacetylase"/>
    <property type="match status" value="1"/>
</dbReference>
<dbReference type="InterPro" id="IPR011330">
    <property type="entry name" value="Glyco_hydro/deAcase_b/a-brl"/>
</dbReference>
<evidence type="ECO:0000313" key="2">
    <source>
        <dbReference type="EMBL" id="MCC5464528.1"/>
    </source>
</evidence>
<protein>
    <submittedName>
        <fullName evidence="2">Polysaccharide deacetylase</fullName>
    </submittedName>
</protein>
<dbReference type="InterPro" id="IPR002509">
    <property type="entry name" value="NODB_dom"/>
</dbReference>
<feature type="domain" description="NodB homology" evidence="1">
    <location>
        <begin position="100"/>
        <end position="289"/>
    </location>
</feature>
<dbReference type="PANTHER" id="PTHR10587">
    <property type="entry name" value="GLYCOSYL TRANSFERASE-RELATED"/>
    <property type="match status" value="1"/>
</dbReference>
<dbReference type="EMBL" id="JAJHJB010000003">
    <property type="protein sequence ID" value="MCC5464528.1"/>
    <property type="molecule type" value="Genomic_DNA"/>
</dbReference>
<name>A0ABS8HQJ3_9FIRM</name>
<dbReference type="PANTHER" id="PTHR10587:SF125">
    <property type="entry name" value="POLYSACCHARIDE DEACETYLASE YHEN-RELATED"/>
    <property type="match status" value="1"/>
</dbReference>
<dbReference type="CDD" id="cd10944">
    <property type="entry name" value="CE4_SmPgdA_like"/>
    <property type="match status" value="1"/>
</dbReference>
<sequence length="299" mass="33775">MLKNYGLLSIIGIIFLIALIFLTSSPLSFAVPNIEEAPSIPATTQLLEKGPQPDVYYFTEVNDVIPTNNKPEYDIFTVQERKERQLAAELTSIEPYYGNKTIYLTFDDGPAPENTPLILAILQENNIKATFFVVGTEVSKYPELVKQIYAAGHAIGNHTYNHIYRELYQSPATYIEQLQHNDELIKNILNVRPRISRAPGGTIGHFTTEYWKRLKTEGYIEVGWNISSGDASNAKADALIQNIISQTNKNTFLWSHAILLMHDGRGHSETVKALPSIIKFYKEQGFEFRVINKATPPAW</sequence>
<comment type="caution">
    <text evidence="2">The sequence shown here is derived from an EMBL/GenBank/DDBJ whole genome shotgun (WGS) entry which is preliminary data.</text>
</comment>
<dbReference type="PROSITE" id="PS51677">
    <property type="entry name" value="NODB"/>
    <property type="match status" value="1"/>
</dbReference>
<accession>A0ABS8HQJ3</accession>
<organism evidence="2 3">
    <name type="scientific">Pelosinus baikalensis</name>
    <dbReference type="NCBI Taxonomy" id="2892015"/>
    <lineage>
        <taxon>Bacteria</taxon>
        <taxon>Bacillati</taxon>
        <taxon>Bacillota</taxon>
        <taxon>Negativicutes</taxon>
        <taxon>Selenomonadales</taxon>
        <taxon>Sporomusaceae</taxon>
        <taxon>Pelosinus</taxon>
    </lineage>
</organism>
<keyword evidence="3" id="KW-1185">Reference proteome</keyword>
<evidence type="ECO:0000313" key="3">
    <source>
        <dbReference type="Proteomes" id="UP001165492"/>
    </source>
</evidence>
<dbReference type="Pfam" id="PF01522">
    <property type="entry name" value="Polysacc_deac_1"/>
    <property type="match status" value="1"/>
</dbReference>
<proteinExistence type="predicted"/>
<reference evidence="2" key="1">
    <citation type="submission" date="2021-11" db="EMBL/GenBank/DDBJ databases">
        <title>Description of a new species Pelosinus isolated from the bottom sediments of Lake Baikal.</title>
        <authorList>
            <person name="Zakharyuk A."/>
        </authorList>
    </citation>
    <scope>NUCLEOTIDE SEQUENCE</scope>
    <source>
        <strain evidence="2">Bkl1</strain>
    </source>
</reference>
<gene>
    <name evidence="2" type="ORF">LMF89_04010</name>
</gene>
<dbReference type="Proteomes" id="UP001165492">
    <property type="component" value="Unassembled WGS sequence"/>
</dbReference>
<evidence type="ECO:0000259" key="1">
    <source>
        <dbReference type="PROSITE" id="PS51677"/>
    </source>
</evidence>